<reference evidence="1" key="1">
    <citation type="submission" date="2022-07" db="EMBL/GenBank/DDBJ databases">
        <title>Genome Sequence of Phlebia brevispora.</title>
        <authorList>
            <person name="Buettner E."/>
        </authorList>
    </citation>
    <scope>NUCLEOTIDE SEQUENCE</scope>
    <source>
        <strain evidence="1">MPL23</strain>
    </source>
</reference>
<organism evidence="1 2">
    <name type="scientific">Phlebia brevispora</name>
    <dbReference type="NCBI Taxonomy" id="194682"/>
    <lineage>
        <taxon>Eukaryota</taxon>
        <taxon>Fungi</taxon>
        <taxon>Dikarya</taxon>
        <taxon>Basidiomycota</taxon>
        <taxon>Agaricomycotina</taxon>
        <taxon>Agaricomycetes</taxon>
        <taxon>Polyporales</taxon>
        <taxon>Meruliaceae</taxon>
        <taxon>Phlebia</taxon>
    </lineage>
</organism>
<evidence type="ECO:0000313" key="2">
    <source>
        <dbReference type="Proteomes" id="UP001148662"/>
    </source>
</evidence>
<dbReference type="Proteomes" id="UP001148662">
    <property type="component" value="Unassembled WGS sequence"/>
</dbReference>
<evidence type="ECO:0000313" key="1">
    <source>
        <dbReference type="EMBL" id="KAJ3557592.1"/>
    </source>
</evidence>
<accession>A0ACC1TBY4</accession>
<sequence length="158" mass="17914">MRYTIHVAIHLSPLQHNTSDCVNGGVLITESTGLQAYVSFRLREILTERSRLKYLLPFVLVYNPTFSIEKDGQRFVIDTSTIPSSRVEGNYRFRITTVKLEQAQKFVMAKHKEAPVPSVIHYAEVRKISLTIAQNGIGNPGRQKFTLFLLAKRGLRGP</sequence>
<keyword evidence="2" id="KW-1185">Reference proteome</keyword>
<name>A0ACC1TBY4_9APHY</name>
<proteinExistence type="predicted"/>
<protein>
    <submittedName>
        <fullName evidence="1">Uncharacterized protein</fullName>
    </submittedName>
</protein>
<dbReference type="EMBL" id="JANHOG010000146">
    <property type="protein sequence ID" value="KAJ3557592.1"/>
    <property type="molecule type" value="Genomic_DNA"/>
</dbReference>
<gene>
    <name evidence="1" type="ORF">NM688_g1394</name>
</gene>
<comment type="caution">
    <text evidence="1">The sequence shown here is derived from an EMBL/GenBank/DDBJ whole genome shotgun (WGS) entry which is preliminary data.</text>
</comment>